<dbReference type="PANTHER" id="PTHR24060">
    <property type="entry name" value="METABOTROPIC GLUTAMATE RECEPTOR"/>
    <property type="match status" value="1"/>
</dbReference>
<evidence type="ECO:0000256" key="3">
    <source>
        <dbReference type="ARBA" id="ARBA00022989"/>
    </source>
</evidence>
<keyword evidence="11" id="KW-1185">Reference proteome</keyword>
<proteinExistence type="predicted"/>
<keyword evidence="6" id="KW-0325">Glycoprotein</keyword>
<dbReference type="InterPro" id="IPR050726">
    <property type="entry name" value="mGluR"/>
</dbReference>
<evidence type="ECO:0000256" key="6">
    <source>
        <dbReference type="ARBA" id="ARBA00023180"/>
    </source>
</evidence>
<feature type="domain" description="Receptor ligand binding region" evidence="9">
    <location>
        <begin position="64"/>
        <end position="274"/>
    </location>
</feature>
<dbReference type="GO" id="GO:0004930">
    <property type="term" value="F:G protein-coupled receptor activity"/>
    <property type="evidence" value="ECO:0007669"/>
    <property type="project" value="InterPro"/>
</dbReference>
<evidence type="ECO:0000313" key="10">
    <source>
        <dbReference type="EMBL" id="KAK3610908.1"/>
    </source>
</evidence>
<gene>
    <name evidence="10" type="ORF">CHS0354_018815</name>
</gene>
<evidence type="ECO:0000256" key="7">
    <source>
        <dbReference type="SAM" id="Phobius"/>
    </source>
</evidence>
<dbReference type="SUPFAM" id="SSF53822">
    <property type="entry name" value="Periplasmic binding protein-like I"/>
    <property type="match status" value="2"/>
</dbReference>
<keyword evidence="8" id="KW-0732">Signal</keyword>
<dbReference type="PRINTS" id="PR00248">
    <property type="entry name" value="GPCRMGR"/>
</dbReference>
<feature type="chain" id="PRO_5042227810" description="Receptor ligand binding region domain-containing protein" evidence="8">
    <location>
        <begin position="28"/>
        <end position="1115"/>
    </location>
</feature>
<accession>A0AAE0TJ43</accession>
<keyword evidence="5" id="KW-0675">Receptor</keyword>
<evidence type="ECO:0000259" key="9">
    <source>
        <dbReference type="Pfam" id="PF01094"/>
    </source>
</evidence>
<protein>
    <recommendedName>
        <fullName evidence="9">Receptor ligand binding region domain-containing protein</fullName>
    </recommendedName>
</protein>
<reference evidence="10" key="3">
    <citation type="submission" date="2023-05" db="EMBL/GenBank/DDBJ databases">
        <authorList>
            <person name="Smith C.H."/>
        </authorList>
    </citation>
    <scope>NUCLEOTIDE SEQUENCE</scope>
    <source>
        <strain evidence="10">CHS0354</strain>
        <tissue evidence="10">Mantle</tissue>
    </source>
</reference>
<keyword evidence="2 7" id="KW-0812">Transmembrane</keyword>
<keyword evidence="3 7" id="KW-1133">Transmembrane helix</keyword>
<reference evidence="10" key="2">
    <citation type="journal article" date="2021" name="Genome Biol. Evol.">
        <title>Developing a high-quality reference genome for a parasitic bivalve with doubly uniparental inheritance (Bivalvia: Unionida).</title>
        <authorList>
            <person name="Smith C.H."/>
        </authorList>
    </citation>
    <scope>NUCLEOTIDE SEQUENCE</scope>
    <source>
        <strain evidence="10">CHS0354</strain>
        <tissue evidence="10">Mantle</tissue>
    </source>
</reference>
<dbReference type="Gene3D" id="3.40.50.2300">
    <property type="match status" value="4"/>
</dbReference>
<keyword evidence="4 7" id="KW-0472">Membrane</keyword>
<dbReference type="GO" id="GO:0016020">
    <property type="term" value="C:membrane"/>
    <property type="evidence" value="ECO:0007669"/>
    <property type="project" value="UniProtKB-SubCell"/>
</dbReference>
<evidence type="ECO:0000256" key="2">
    <source>
        <dbReference type="ARBA" id="ARBA00022692"/>
    </source>
</evidence>
<reference evidence="10" key="1">
    <citation type="journal article" date="2021" name="Genome Biol. Evol.">
        <title>A High-Quality Reference Genome for a Parasitic Bivalve with Doubly Uniparental Inheritance (Bivalvia: Unionida).</title>
        <authorList>
            <person name="Smith C.H."/>
        </authorList>
    </citation>
    <scope>NUCLEOTIDE SEQUENCE</scope>
    <source>
        <strain evidence="10">CHS0354</strain>
    </source>
</reference>
<comment type="subcellular location">
    <subcellularLocation>
        <location evidence="1">Membrane</location>
        <topology evidence="1">Multi-pass membrane protein</topology>
    </subcellularLocation>
</comment>
<feature type="domain" description="Receptor ligand binding region" evidence="9">
    <location>
        <begin position="579"/>
        <end position="964"/>
    </location>
</feature>
<dbReference type="InterPro" id="IPR028082">
    <property type="entry name" value="Peripla_BP_I"/>
</dbReference>
<sequence length="1115" mass="124405">MAPSSLPSTLILTLVEVLLLSDSMLSARDSHIVYEGDVYIDIILSLYDNDDGTCGTIDPKSVQELEAVRWAIHNLNVPPYVPGVTLGLRAHPTCRSMGKVALVAANLANELSQNKSKTFGIIGPDYSSEAKVISSLLGSLTEEYRLPMIGYATTAASLSDGTLYKNFFRVIPPDNIQISAMEHLLVAMNWTYFAVIYDDDAYGHEGVRHLESVSKQRGICLIEKIAIDTQLSYQETTSKLNETFISLVNQPSPVLGVVVFGGTQLSASLLDVMNKSLNNVQKFPILILSEAAMDVGMFAVNWPTVLAGSFALNPPRRQIEKFEIYWESLYKNQTKLREEAVKNPWLLDVFELVSNPNCRPSNITCGQLPQNILDSILVPTPFVHFAIQATIVLIEAIKNVYNYKCNNADLCSSFLNVSRTEITNKLAFSKVELDAFPLNIKSFQGISVIFNGSVDAEPQQQSNSYVVFNCQENIDRIRDDCFKEVGNYNRLSNKLEISKDAIKDYKNYPNYTELSWNDIRKGQCSNGSLCSRCVNNEISPVLIIPGELYIVGVVPVHSRGALPMQCGDLKRGGMDIAEAINFAIHQSRFQYGVDVPNATIGAIIMDSCTHPLLIKERLLTLYRYGIINKDGSYLQIISKVLGFVAAWTSDVSISVADILTEIKHVQISYGSTASILSNRTMFPYFLRMTSSDTVQAKVMLDIIKDLGANYIQIINSDNSYGNGGKDVILESLDEYGICVAQVITIPSFPKWIQSDIIQKIRQFTTAKVVILFLSTSDFEWLVPSLEERLFPREFIFIASEEWGRRPLLQKVNNLLGTLTLSADPPMNQKFREQMLSLRSNGQDDNPWLESFLEHELKCHLQWSFNKSSSKPCRNDAGLKNDYQVDLWVPFVENAVYALLTGASRTLTKQCGKTEDICDKYRGNITELIEQIKRVKLDLYNNGNSEYIFDSNGDGKLGYSIYMVDNEAGGVKYSKIGTSSPFSWKKDEWMTLMNLKGQSPLKCEDRASCPNCFQIDKPGSSLCACSGYLYSTISLIIVCTVSMATVIFLLIKLRRKDVGGEGGYTDPYITPMYGNTDSSGRSAESSLGDPKICEPEEKTFRQENVDRDIGFSTIET</sequence>
<dbReference type="InterPro" id="IPR000337">
    <property type="entry name" value="GPCR_3"/>
</dbReference>
<feature type="signal peptide" evidence="8">
    <location>
        <begin position="1"/>
        <end position="27"/>
    </location>
</feature>
<evidence type="ECO:0000256" key="8">
    <source>
        <dbReference type="SAM" id="SignalP"/>
    </source>
</evidence>
<dbReference type="Pfam" id="PF01094">
    <property type="entry name" value="ANF_receptor"/>
    <property type="match status" value="2"/>
</dbReference>
<dbReference type="InterPro" id="IPR001828">
    <property type="entry name" value="ANF_lig-bd_rcpt"/>
</dbReference>
<evidence type="ECO:0000313" key="11">
    <source>
        <dbReference type="Proteomes" id="UP001195483"/>
    </source>
</evidence>
<name>A0AAE0TJ43_9BIVA</name>
<dbReference type="Proteomes" id="UP001195483">
    <property type="component" value="Unassembled WGS sequence"/>
</dbReference>
<evidence type="ECO:0000256" key="1">
    <source>
        <dbReference type="ARBA" id="ARBA00004141"/>
    </source>
</evidence>
<evidence type="ECO:0000256" key="5">
    <source>
        <dbReference type="ARBA" id="ARBA00023170"/>
    </source>
</evidence>
<dbReference type="AlphaFoldDB" id="A0AAE0TJ43"/>
<evidence type="ECO:0000256" key="4">
    <source>
        <dbReference type="ARBA" id="ARBA00023136"/>
    </source>
</evidence>
<comment type="caution">
    <text evidence="10">The sequence shown here is derived from an EMBL/GenBank/DDBJ whole genome shotgun (WGS) entry which is preliminary data.</text>
</comment>
<feature type="transmembrane region" description="Helical" evidence="7">
    <location>
        <begin position="1027"/>
        <end position="1050"/>
    </location>
</feature>
<dbReference type="EMBL" id="JAEAOA010001152">
    <property type="protein sequence ID" value="KAK3610908.1"/>
    <property type="molecule type" value="Genomic_DNA"/>
</dbReference>
<organism evidence="10 11">
    <name type="scientific">Potamilus streckersoni</name>
    <dbReference type="NCBI Taxonomy" id="2493646"/>
    <lineage>
        <taxon>Eukaryota</taxon>
        <taxon>Metazoa</taxon>
        <taxon>Spiralia</taxon>
        <taxon>Lophotrochozoa</taxon>
        <taxon>Mollusca</taxon>
        <taxon>Bivalvia</taxon>
        <taxon>Autobranchia</taxon>
        <taxon>Heteroconchia</taxon>
        <taxon>Palaeoheterodonta</taxon>
        <taxon>Unionida</taxon>
        <taxon>Unionoidea</taxon>
        <taxon>Unionidae</taxon>
        <taxon>Ambleminae</taxon>
        <taxon>Lampsilini</taxon>
        <taxon>Potamilus</taxon>
    </lineage>
</organism>